<reference evidence="3" key="1">
    <citation type="submission" date="2020-10" db="EMBL/GenBank/DDBJ databases">
        <authorList>
            <person name="Gilroy R."/>
        </authorList>
    </citation>
    <scope>NUCLEOTIDE SEQUENCE</scope>
    <source>
        <strain evidence="3">ChiHile30-977</strain>
    </source>
</reference>
<feature type="region of interest" description="Disordered" evidence="1">
    <location>
        <begin position="154"/>
        <end position="186"/>
    </location>
</feature>
<dbReference type="Pfam" id="PF01471">
    <property type="entry name" value="PG_binding_1"/>
    <property type="match status" value="2"/>
</dbReference>
<feature type="compositionally biased region" description="Low complexity" evidence="1">
    <location>
        <begin position="161"/>
        <end position="178"/>
    </location>
</feature>
<dbReference type="SUPFAM" id="SSF47090">
    <property type="entry name" value="PGBD-like"/>
    <property type="match status" value="2"/>
</dbReference>
<protein>
    <submittedName>
        <fullName evidence="3">Peptidoglycan-binding protein</fullName>
    </submittedName>
</protein>
<accession>A0A9D0YW21</accession>
<reference evidence="3" key="2">
    <citation type="journal article" date="2021" name="PeerJ">
        <title>Extensive microbial diversity within the chicken gut microbiome revealed by metagenomics and culture.</title>
        <authorList>
            <person name="Gilroy R."/>
            <person name="Ravi A."/>
            <person name="Getino M."/>
            <person name="Pursley I."/>
            <person name="Horton D.L."/>
            <person name="Alikhan N.F."/>
            <person name="Baker D."/>
            <person name="Gharbi K."/>
            <person name="Hall N."/>
            <person name="Watson M."/>
            <person name="Adriaenssens E.M."/>
            <person name="Foster-Nyarko E."/>
            <person name="Jarju S."/>
            <person name="Secka A."/>
            <person name="Antonio M."/>
            <person name="Oren A."/>
            <person name="Chaudhuri R.R."/>
            <person name="La Ragione R."/>
            <person name="Hildebrand F."/>
            <person name="Pallen M.J."/>
        </authorList>
    </citation>
    <scope>NUCLEOTIDE SEQUENCE</scope>
    <source>
        <strain evidence="3">ChiHile30-977</strain>
    </source>
</reference>
<feature type="domain" description="Peptidoglycan binding-like" evidence="2">
    <location>
        <begin position="4"/>
        <end position="60"/>
    </location>
</feature>
<dbReference type="AlphaFoldDB" id="A0A9D0YW21"/>
<dbReference type="InterPro" id="IPR036366">
    <property type="entry name" value="PGBDSf"/>
</dbReference>
<dbReference type="InterPro" id="IPR002477">
    <property type="entry name" value="Peptidoglycan-bd-like"/>
</dbReference>
<evidence type="ECO:0000259" key="2">
    <source>
        <dbReference type="Pfam" id="PF01471"/>
    </source>
</evidence>
<dbReference type="PANTHER" id="PTHR41533">
    <property type="entry name" value="L,D-TRANSPEPTIDASE HI_1667-RELATED"/>
    <property type="match status" value="1"/>
</dbReference>
<proteinExistence type="predicted"/>
<dbReference type="InterPro" id="IPR036365">
    <property type="entry name" value="PGBD-like_sf"/>
</dbReference>
<evidence type="ECO:0000256" key="1">
    <source>
        <dbReference type="SAM" id="MobiDB-lite"/>
    </source>
</evidence>
<dbReference type="InterPro" id="IPR052905">
    <property type="entry name" value="LD-transpeptidase_YkuD-like"/>
</dbReference>
<dbReference type="Gene3D" id="1.10.101.10">
    <property type="entry name" value="PGBD-like superfamily/PGBD"/>
    <property type="match status" value="2"/>
</dbReference>
<dbReference type="PANTHER" id="PTHR41533:SF1">
    <property type="entry name" value="L,D-TRANSPEPTIDASE YCBB-RELATED"/>
    <property type="match status" value="1"/>
</dbReference>
<dbReference type="EMBL" id="DVFI01000099">
    <property type="protein sequence ID" value="HIQ63281.1"/>
    <property type="molecule type" value="Genomic_DNA"/>
</dbReference>
<comment type="caution">
    <text evidence="3">The sequence shown here is derived from an EMBL/GenBank/DDBJ whole genome shotgun (WGS) entry which is preliminary data.</text>
</comment>
<organism evidence="3 4">
    <name type="scientific">Candidatus Avichristensenella intestinipullorum</name>
    <dbReference type="NCBI Taxonomy" id="2840693"/>
    <lineage>
        <taxon>Bacteria</taxon>
        <taxon>Bacillati</taxon>
        <taxon>Bacillota</taxon>
        <taxon>Clostridia</taxon>
        <taxon>Candidatus Avichristensenella</taxon>
    </lineage>
</organism>
<sequence length="186" mass="20076">MWTRGDDVLALQQGLAGLGYNVGREDGIYGPRTRAAVMRFQRAQSLTRDGMVGEQTRQALAALGVDIPAYVAPDATMPEGFERILQRGMAGMDVRAMQEALIVRGYLDDTADHIFGNKTRAALRAFQRDNGLRDDGVAGPETLRALMEGLDIQVEPDQAEPEATAAPEATAEPEVTAEPEAEHPNG</sequence>
<name>A0A9D0YW21_9FIRM</name>
<evidence type="ECO:0000313" key="4">
    <source>
        <dbReference type="Proteomes" id="UP000886819"/>
    </source>
</evidence>
<feature type="domain" description="Peptidoglycan binding-like" evidence="2">
    <location>
        <begin position="93"/>
        <end position="146"/>
    </location>
</feature>
<dbReference type="Proteomes" id="UP000886819">
    <property type="component" value="Unassembled WGS sequence"/>
</dbReference>
<gene>
    <name evidence="3" type="ORF">IAA66_06800</name>
</gene>
<evidence type="ECO:0000313" key="3">
    <source>
        <dbReference type="EMBL" id="HIQ63281.1"/>
    </source>
</evidence>